<evidence type="ECO:0000259" key="10">
    <source>
        <dbReference type="PROSITE" id="PS50262"/>
    </source>
</evidence>
<keyword evidence="2" id="KW-1003">Cell membrane</keyword>
<feature type="transmembrane region" description="Helical" evidence="9">
    <location>
        <begin position="234"/>
        <end position="258"/>
    </location>
</feature>
<dbReference type="InterPro" id="IPR000355">
    <property type="entry name" value="Chemokine_rcpt"/>
</dbReference>
<comment type="subcellular location">
    <subcellularLocation>
        <location evidence="1">Cell membrane</location>
        <topology evidence="1">Multi-pass membrane protein</topology>
    </subcellularLocation>
</comment>
<keyword evidence="7" id="KW-0675">Receptor</keyword>
<dbReference type="AlphaFoldDB" id="A0A8X8BSJ4"/>
<dbReference type="GO" id="GO:0009897">
    <property type="term" value="C:external side of plasma membrane"/>
    <property type="evidence" value="ECO:0007669"/>
    <property type="project" value="TreeGrafter"/>
</dbReference>
<evidence type="ECO:0000256" key="9">
    <source>
        <dbReference type="SAM" id="Phobius"/>
    </source>
</evidence>
<evidence type="ECO:0000256" key="6">
    <source>
        <dbReference type="ARBA" id="ARBA00023136"/>
    </source>
</evidence>
<dbReference type="PRINTS" id="PR00657">
    <property type="entry name" value="CCCHEMOKINER"/>
</dbReference>
<reference evidence="11 12" key="1">
    <citation type="journal article" date="2021" name="Cell">
        <title>Tracing the genetic footprints of vertebrate landing in non-teleost ray-finned fishes.</title>
        <authorList>
            <person name="Bi X."/>
            <person name="Wang K."/>
            <person name="Yang L."/>
            <person name="Pan H."/>
            <person name="Jiang H."/>
            <person name="Wei Q."/>
            <person name="Fang M."/>
            <person name="Yu H."/>
            <person name="Zhu C."/>
            <person name="Cai Y."/>
            <person name="He Y."/>
            <person name="Gan X."/>
            <person name="Zeng H."/>
            <person name="Yu D."/>
            <person name="Zhu Y."/>
            <person name="Jiang H."/>
            <person name="Qiu Q."/>
            <person name="Yang H."/>
            <person name="Zhang Y.E."/>
            <person name="Wang W."/>
            <person name="Zhu M."/>
            <person name="He S."/>
            <person name="Zhang G."/>
        </authorList>
    </citation>
    <scope>NUCLEOTIDE SEQUENCE [LARGE SCALE GENOMIC DNA]</scope>
    <source>
        <strain evidence="11">Bchr_013</strain>
    </source>
</reference>
<feature type="transmembrane region" description="Helical" evidence="9">
    <location>
        <begin position="146"/>
        <end position="165"/>
    </location>
</feature>
<evidence type="ECO:0000313" key="11">
    <source>
        <dbReference type="EMBL" id="KAG2464922.1"/>
    </source>
</evidence>
<dbReference type="GO" id="GO:0016493">
    <property type="term" value="F:C-C chemokine receptor activity"/>
    <property type="evidence" value="ECO:0007669"/>
    <property type="project" value="TreeGrafter"/>
</dbReference>
<dbReference type="GO" id="GO:0006955">
    <property type="term" value="P:immune response"/>
    <property type="evidence" value="ECO:0007669"/>
    <property type="project" value="TreeGrafter"/>
</dbReference>
<dbReference type="OrthoDB" id="8951197at2759"/>
<dbReference type="InterPro" id="IPR050119">
    <property type="entry name" value="CCR1-9-like"/>
</dbReference>
<dbReference type="PANTHER" id="PTHR10489">
    <property type="entry name" value="CELL ADHESION MOLECULE"/>
    <property type="match status" value="1"/>
</dbReference>
<dbReference type="GO" id="GO:0007204">
    <property type="term" value="P:positive regulation of cytosolic calcium ion concentration"/>
    <property type="evidence" value="ECO:0007669"/>
    <property type="project" value="TreeGrafter"/>
</dbReference>
<dbReference type="EMBL" id="JAATIS010002524">
    <property type="protein sequence ID" value="KAG2464922.1"/>
    <property type="molecule type" value="Genomic_DNA"/>
</dbReference>
<protein>
    <submittedName>
        <fullName evidence="11">CCR8 protein</fullName>
    </submittedName>
</protein>
<gene>
    <name evidence="11" type="primary">Ccr8</name>
    <name evidence="11" type="ORF">GTO96_0009234</name>
</gene>
<evidence type="ECO:0000256" key="3">
    <source>
        <dbReference type="ARBA" id="ARBA00022692"/>
    </source>
</evidence>
<evidence type="ECO:0000256" key="7">
    <source>
        <dbReference type="ARBA" id="ARBA00023170"/>
    </source>
</evidence>
<dbReference type="PROSITE" id="PS50262">
    <property type="entry name" value="G_PROTEIN_RECEP_F1_2"/>
    <property type="match status" value="1"/>
</dbReference>
<dbReference type="PRINTS" id="PR00237">
    <property type="entry name" value="GPCRRHODOPSN"/>
</dbReference>
<evidence type="ECO:0000256" key="1">
    <source>
        <dbReference type="ARBA" id="ARBA00004651"/>
    </source>
</evidence>
<feature type="transmembrane region" description="Helical" evidence="9">
    <location>
        <begin position="278"/>
        <end position="301"/>
    </location>
</feature>
<evidence type="ECO:0000256" key="4">
    <source>
        <dbReference type="ARBA" id="ARBA00022989"/>
    </source>
</evidence>
<feature type="non-terminal residue" evidence="11">
    <location>
        <position position="1"/>
    </location>
</feature>
<proteinExistence type="predicted"/>
<keyword evidence="4 9" id="KW-1133">Transmembrane helix</keyword>
<feature type="non-terminal residue" evidence="11">
    <location>
        <position position="341"/>
    </location>
</feature>
<dbReference type="PANTHER" id="PTHR10489:SF627">
    <property type="entry name" value="C-C CHEMOKINE RECEPTOR TYPE 8"/>
    <property type="match status" value="1"/>
</dbReference>
<dbReference type="CDD" id="cd14984">
    <property type="entry name" value="7tmA_Chemokine_R"/>
    <property type="match status" value="1"/>
</dbReference>
<organism evidence="11 12">
    <name type="scientific">Polypterus senegalus</name>
    <name type="common">Senegal bichir</name>
    <dbReference type="NCBI Taxonomy" id="55291"/>
    <lineage>
        <taxon>Eukaryota</taxon>
        <taxon>Metazoa</taxon>
        <taxon>Chordata</taxon>
        <taxon>Craniata</taxon>
        <taxon>Vertebrata</taxon>
        <taxon>Euteleostomi</taxon>
        <taxon>Actinopterygii</taxon>
        <taxon>Polypteriformes</taxon>
        <taxon>Polypteridae</taxon>
        <taxon>Polypterus</taxon>
    </lineage>
</organism>
<feature type="transmembrane region" description="Helical" evidence="9">
    <location>
        <begin position="39"/>
        <end position="60"/>
    </location>
</feature>
<evidence type="ECO:0000256" key="2">
    <source>
        <dbReference type="ARBA" id="ARBA00022475"/>
    </source>
</evidence>
<dbReference type="InterPro" id="IPR000276">
    <property type="entry name" value="GPCR_Rhodpsn"/>
</dbReference>
<dbReference type="SUPFAM" id="SSF81321">
    <property type="entry name" value="Family A G protein-coupled receptor-like"/>
    <property type="match status" value="1"/>
</dbReference>
<sequence>MESITEGYPADYSSSFDYSELEEHAPCIKSKVGALFLPALYSVLFVTGLLGNSLVIFLLVRAVKLKSTSDVAFLNLAISDLLFVVTFPFLAHYARDQWVFGDVLCKIIMGLYHVGFYGGIYFVALMSVDNCLAVTSSGYATKTTTAKTSLAISLTVWVISFGSSFPEVTYNQVINDGEITCRPLYPQTAITALTILHIFKMNILGFLIPLTVLTVCHAVAIRRSPVSQAIKNQAVKRVSCIVLAFLVFWTPYNIASFLDALHHFHIFDDCESSKMLDLSLQITEAIAFMYSCFYPLVFIGIEEKLKRYLIKKFTRNLSTHGHAVKTQLSLTVISNTASVAL</sequence>
<dbReference type="GO" id="GO:0019722">
    <property type="term" value="P:calcium-mediated signaling"/>
    <property type="evidence" value="ECO:0007669"/>
    <property type="project" value="TreeGrafter"/>
</dbReference>
<evidence type="ECO:0000256" key="5">
    <source>
        <dbReference type="ARBA" id="ARBA00023040"/>
    </source>
</evidence>
<accession>A0A8X8BSJ4</accession>
<keyword evidence="8" id="KW-0807">Transducer</keyword>
<dbReference type="GO" id="GO:0060326">
    <property type="term" value="P:cell chemotaxis"/>
    <property type="evidence" value="ECO:0007669"/>
    <property type="project" value="TreeGrafter"/>
</dbReference>
<dbReference type="Gene3D" id="1.20.1070.10">
    <property type="entry name" value="Rhodopsin 7-helix transmembrane proteins"/>
    <property type="match status" value="1"/>
</dbReference>
<comment type="caution">
    <text evidence="11">The sequence shown here is derived from an EMBL/GenBank/DDBJ whole genome shotgun (WGS) entry which is preliminary data.</text>
</comment>
<feature type="domain" description="G-protein coupled receptors family 1 profile" evidence="10">
    <location>
        <begin position="51"/>
        <end position="298"/>
    </location>
</feature>
<feature type="transmembrane region" description="Helical" evidence="9">
    <location>
        <begin position="72"/>
        <end position="94"/>
    </location>
</feature>
<keyword evidence="5" id="KW-0297">G-protein coupled receptor</keyword>
<name>A0A8X8BSJ4_POLSE</name>
<feature type="transmembrane region" description="Helical" evidence="9">
    <location>
        <begin position="114"/>
        <end position="134"/>
    </location>
</feature>
<dbReference type="Pfam" id="PF00001">
    <property type="entry name" value="7tm_1"/>
    <property type="match status" value="1"/>
</dbReference>
<keyword evidence="6 9" id="KW-0472">Membrane</keyword>
<dbReference type="GO" id="GO:0019957">
    <property type="term" value="F:C-C chemokine binding"/>
    <property type="evidence" value="ECO:0007669"/>
    <property type="project" value="TreeGrafter"/>
</dbReference>
<feature type="transmembrane region" description="Helical" evidence="9">
    <location>
        <begin position="203"/>
        <end position="222"/>
    </location>
</feature>
<keyword evidence="12" id="KW-1185">Reference proteome</keyword>
<keyword evidence="3 9" id="KW-0812">Transmembrane</keyword>
<dbReference type="Proteomes" id="UP000886611">
    <property type="component" value="Unassembled WGS sequence"/>
</dbReference>
<evidence type="ECO:0000256" key="8">
    <source>
        <dbReference type="ARBA" id="ARBA00023224"/>
    </source>
</evidence>
<evidence type="ECO:0000313" key="12">
    <source>
        <dbReference type="Proteomes" id="UP000886611"/>
    </source>
</evidence>
<dbReference type="InterPro" id="IPR017452">
    <property type="entry name" value="GPCR_Rhodpsn_7TM"/>
</dbReference>